<accession>A0A1I5WX55</accession>
<name>A0A1I5WX55_9BACT</name>
<keyword evidence="6" id="KW-0067">ATP-binding</keyword>
<dbReference type="EMBL" id="FOXQ01000007">
    <property type="protein sequence ID" value="SFQ24211.1"/>
    <property type="molecule type" value="Genomic_DNA"/>
</dbReference>
<dbReference type="Proteomes" id="UP000199031">
    <property type="component" value="Unassembled WGS sequence"/>
</dbReference>
<feature type="active site" description="Proton acceptor" evidence="6">
    <location>
        <position position="72"/>
    </location>
</feature>
<sequence>MKVAIYSRGNGQELKEELEELVLRLTSNNIEVLLHYALAELINPVGNTLIDFFSSHEDLNSTVDFLISLGGDGTILDTVTLVRNKNIPILGINYGRLGFLAGISKHELGIAVDALVNRTFVIDKRTLIHLDADRQLFADAPFALNEFSVHKRDISPMIKVNTYLNGEFLNTYWCDGLIVATPTGSTGYNMSCNGPIVFPEAGSFIITPVAPHNLNVRPIVIPDSYIISFEVESRSDEFICAMDARREIVHKDVQLAVRKEKFSINLVRLNENNFLSTLHTKLTWGLDKRN</sequence>
<dbReference type="GO" id="GO:0005524">
    <property type="term" value="F:ATP binding"/>
    <property type="evidence" value="ECO:0007669"/>
    <property type="project" value="UniProtKB-KW"/>
</dbReference>
<comment type="function">
    <text evidence="6">Involved in the regulation of the intracellular balance of NAD and NADP, and is a key enzyme in the biosynthesis of NADP. Catalyzes specifically the phosphorylation on 2'-hydroxyl of the adenosine moiety of NAD to yield NADP.</text>
</comment>
<evidence type="ECO:0000313" key="7">
    <source>
        <dbReference type="EMBL" id="SFQ24211.1"/>
    </source>
</evidence>
<feature type="binding site" evidence="6">
    <location>
        <begin position="72"/>
        <end position="73"/>
    </location>
    <ligand>
        <name>NAD(+)</name>
        <dbReference type="ChEBI" id="CHEBI:57540"/>
    </ligand>
</feature>
<reference evidence="7 8" key="1">
    <citation type="submission" date="2016-10" db="EMBL/GenBank/DDBJ databases">
        <authorList>
            <person name="de Groot N.N."/>
        </authorList>
    </citation>
    <scope>NUCLEOTIDE SEQUENCE [LARGE SCALE GENOMIC DNA]</scope>
    <source>
        <strain evidence="7 8">DSM 28286</strain>
    </source>
</reference>
<dbReference type="InterPro" id="IPR017438">
    <property type="entry name" value="ATP-NAD_kinase_N"/>
</dbReference>
<dbReference type="PANTHER" id="PTHR20275:SF0">
    <property type="entry name" value="NAD KINASE"/>
    <property type="match status" value="1"/>
</dbReference>
<gene>
    <name evidence="6" type="primary">nadK</name>
    <name evidence="7" type="ORF">SAMN05444277_10758</name>
</gene>
<dbReference type="Gene3D" id="3.40.50.10330">
    <property type="entry name" value="Probable inorganic polyphosphate/atp-NAD kinase, domain 1"/>
    <property type="match status" value="1"/>
</dbReference>
<dbReference type="InterPro" id="IPR017437">
    <property type="entry name" value="ATP-NAD_kinase_PpnK-typ_C"/>
</dbReference>
<dbReference type="GO" id="GO:0051287">
    <property type="term" value="F:NAD binding"/>
    <property type="evidence" value="ECO:0007669"/>
    <property type="project" value="UniProtKB-ARBA"/>
</dbReference>
<comment type="caution">
    <text evidence="6">Lacks conserved residue(s) required for the propagation of feature annotation.</text>
</comment>
<dbReference type="GO" id="GO:0006741">
    <property type="term" value="P:NADP+ biosynthetic process"/>
    <property type="evidence" value="ECO:0007669"/>
    <property type="project" value="UniProtKB-UniRule"/>
</dbReference>
<dbReference type="NCBIfam" id="NF002521">
    <property type="entry name" value="PRK01911.1"/>
    <property type="match status" value="1"/>
</dbReference>
<dbReference type="GO" id="GO:0019674">
    <property type="term" value="P:NAD+ metabolic process"/>
    <property type="evidence" value="ECO:0007669"/>
    <property type="project" value="InterPro"/>
</dbReference>
<evidence type="ECO:0000256" key="6">
    <source>
        <dbReference type="HAMAP-Rule" id="MF_00361"/>
    </source>
</evidence>
<keyword evidence="4 6" id="KW-0520">NAD</keyword>
<dbReference type="EC" id="2.7.1.23" evidence="6"/>
<dbReference type="Gene3D" id="2.60.200.30">
    <property type="entry name" value="Probable inorganic polyphosphate/atp-NAD kinase, domain 2"/>
    <property type="match status" value="1"/>
</dbReference>
<dbReference type="HAMAP" id="MF_00361">
    <property type="entry name" value="NAD_kinase"/>
    <property type="match status" value="1"/>
</dbReference>
<comment type="subcellular location">
    <subcellularLocation>
        <location evidence="6">Cytoplasm</location>
    </subcellularLocation>
</comment>
<evidence type="ECO:0000256" key="5">
    <source>
        <dbReference type="ARBA" id="ARBA00047925"/>
    </source>
</evidence>
<dbReference type="SUPFAM" id="SSF111331">
    <property type="entry name" value="NAD kinase/diacylglycerol kinase-like"/>
    <property type="match status" value="1"/>
</dbReference>
<dbReference type="Pfam" id="PF20143">
    <property type="entry name" value="NAD_kinase_C"/>
    <property type="match status" value="1"/>
</dbReference>
<comment type="similarity">
    <text evidence="6">Belongs to the NAD kinase family.</text>
</comment>
<keyword evidence="6" id="KW-0547">Nucleotide-binding</keyword>
<dbReference type="GO" id="GO:0046872">
    <property type="term" value="F:metal ion binding"/>
    <property type="evidence" value="ECO:0007669"/>
    <property type="project" value="UniProtKB-UniRule"/>
</dbReference>
<dbReference type="STRING" id="1465490.SAMN05444277_10758"/>
<keyword evidence="3 6" id="KW-0521">NADP</keyword>
<organism evidence="7 8">
    <name type="scientific">Parafilimonas terrae</name>
    <dbReference type="NCBI Taxonomy" id="1465490"/>
    <lineage>
        <taxon>Bacteria</taxon>
        <taxon>Pseudomonadati</taxon>
        <taxon>Bacteroidota</taxon>
        <taxon>Chitinophagia</taxon>
        <taxon>Chitinophagales</taxon>
        <taxon>Chitinophagaceae</taxon>
        <taxon>Parafilimonas</taxon>
    </lineage>
</organism>
<feature type="binding site" evidence="6">
    <location>
        <position position="210"/>
    </location>
    <ligand>
        <name>NAD(+)</name>
        <dbReference type="ChEBI" id="CHEBI:57540"/>
    </ligand>
</feature>
<keyword evidence="1 6" id="KW-0808">Transferase</keyword>
<keyword evidence="2 6" id="KW-0418">Kinase</keyword>
<comment type="cofactor">
    <cofactor evidence="6">
        <name>a divalent metal cation</name>
        <dbReference type="ChEBI" id="CHEBI:60240"/>
    </cofactor>
</comment>
<evidence type="ECO:0000256" key="2">
    <source>
        <dbReference type="ARBA" id="ARBA00022777"/>
    </source>
</evidence>
<dbReference type="OrthoDB" id="9774737at2"/>
<evidence type="ECO:0000256" key="4">
    <source>
        <dbReference type="ARBA" id="ARBA00023027"/>
    </source>
</evidence>
<dbReference type="PANTHER" id="PTHR20275">
    <property type="entry name" value="NAD KINASE"/>
    <property type="match status" value="1"/>
</dbReference>
<protein>
    <recommendedName>
        <fullName evidence="6">NAD kinase</fullName>
        <ecNumber evidence="6">2.7.1.23</ecNumber>
    </recommendedName>
    <alternativeName>
        <fullName evidence="6">ATP-dependent NAD kinase</fullName>
    </alternativeName>
</protein>
<keyword evidence="6" id="KW-0963">Cytoplasm</keyword>
<dbReference type="InterPro" id="IPR002504">
    <property type="entry name" value="NADK"/>
</dbReference>
<dbReference type="AlphaFoldDB" id="A0A1I5WX55"/>
<dbReference type="GO" id="GO:0005737">
    <property type="term" value="C:cytoplasm"/>
    <property type="evidence" value="ECO:0007669"/>
    <property type="project" value="UniProtKB-SubCell"/>
</dbReference>
<feature type="binding site" evidence="6">
    <location>
        <begin position="145"/>
        <end position="146"/>
    </location>
    <ligand>
        <name>NAD(+)</name>
        <dbReference type="ChEBI" id="CHEBI:57540"/>
    </ligand>
</feature>
<evidence type="ECO:0000313" key="8">
    <source>
        <dbReference type="Proteomes" id="UP000199031"/>
    </source>
</evidence>
<dbReference type="Pfam" id="PF01513">
    <property type="entry name" value="NAD_kinase"/>
    <property type="match status" value="1"/>
</dbReference>
<proteinExistence type="inferred from homology"/>
<dbReference type="GO" id="GO:0003951">
    <property type="term" value="F:NAD+ kinase activity"/>
    <property type="evidence" value="ECO:0007669"/>
    <property type="project" value="UniProtKB-UniRule"/>
</dbReference>
<comment type="catalytic activity">
    <reaction evidence="5 6">
        <text>NAD(+) + ATP = ADP + NADP(+) + H(+)</text>
        <dbReference type="Rhea" id="RHEA:18629"/>
        <dbReference type="ChEBI" id="CHEBI:15378"/>
        <dbReference type="ChEBI" id="CHEBI:30616"/>
        <dbReference type="ChEBI" id="CHEBI:57540"/>
        <dbReference type="ChEBI" id="CHEBI:58349"/>
        <dbReference type="ChEBI" id="CHEBI:456216"/>
        <dbReference type="EC" id="2.7.1.23"/>
    </reaction>
</comment>
<dbReference type="RefSeq" id="WP_090658933.1">
    <property type="nucleotide sequence ID" value="NZ_FOXQ01000007.1"/>
</dbReference>
<evidence type="ECO:0000256" key="3">
    <source>
        <dbReference type="ARBA" id="ARBA00022857"/>
    </source>
</evidence>
<feature type="binding site" evidence="6">
    <location>
        <position position="175"/>
    </location>
    <ligand>
        <name>NAD(+)</name>
        <dbReference type="ChEBI" id="CHEBI:57540"/>
    </ligand>
</feature>
<feature type="binding site" evidence="6">
    <location>
        <begin position="186"/>
        <end position="191"/>
    </location>
    <ligand>
        <name>NAD(+)</name>
        <dbReference type="ChEBI" id="CHEBI:57540"/>
    </ligand>
</feature>
<evidence type="ECO:0000256" key="1">
    <source>
        <dbReference type="ARBA" id="ARBA00022679"/>
    </source>
</evidence>
<dbReference type="InterPro" id="IPR016064">
    <property type="entry name" value="NAD/diacylglycerol_kinase_sf"/>
</dbReference>
<keyword evidence="8" id="KW-1185">Reference proteome</keyword>